<evidence type="ECO:0000256" key="7">
    <source>
        <dbReference type="RuleBase" id="RU003346"/>
    </source>
</evidence>
<feature type="transmembrane region" description="Helical" evidence="8">
    <location>
        <begin position="123"/>
        <end position="145"/>
    </location>
</feature>
<dbReference type="PANTHER" id="PTHR23503:SF8">
    <property type="entry name" value="FACILITATED GLUCOSE TRANSPORTER PROTEIN 1"/>
    <property type="match status" value="1"/>
</dbReference>
<feature type="transmembrane region" description="Helical" evidence="8">
    <location>
        <begin position="439"/>
        <end position="461"/>
    </location>
</feature>
<sequence>MGLKESGLTGTLLLTVSMTCFGSSFILGYNGGVLNLPSENVKRFIAGHVSNTPDDLSQDEENKVWVMVAFSNAAWVIGGAIGAFSCGWLADGFGRRNSLLINHFIAFVGAIISAASLKHYAVLFLGRFILGLNCGVTIGVASMYLMEIAPISYRGSIGACHQLAVTIGIFISYVVTLPSLLNNGGRWPWGIAVGEVPAVASLIILPFCPESPRFLLLSKKNEEAAKKAFERFNAKDDVNTFISEVKAEVAAAESQPKFQFGQLFTEKDLRMAVLIACLVQVLQQLSGINAVITYSSLMFKAAGVHEDVMPYCVCGIGLFNVILTIISLPLLDRAGRRTLLLWPTVLMAISLVVLTFTVNLEETFKDQEVWNSVLSIASIVFIFVYICGFALGLGPIPAMIVAEIFRQGPRAAAYSLSQALQWLSNLLVLLTYPSLNLMIGGYSFIPFLIVVVVCWVFFFLYMPETKNRTFDEIAQDLTSGKVVVGRQAQS</sequence>
<feature type="transmembrane region" description="Helical" evidence="8">
    <location>
        <begin position="64"/>
        <end position="90"/>
    </location>
</feature>
<evidence type="ECO:0000256" key="6">
    <source>
        <dbReference type="ARBA" id="ARBA00023136"/>
    </source>
</evidence>
<evidence type="ECO:0000256" key="2">
    <source>
        <dbReference type="ARBA" id="ARBA00022448"/>
    </source>
</evidence>
<comment type="similarity">
    <text evidence="7">Belongs to the major facilitator superfamily. Sugar transporter (TC 2.A.1.1) family.</text>
</comment>
<evidence type="ECO:0000256" key="4">
    <source>
        <dbReference type="ARBA" id="ARBA00022692"/>
    </source>
</evidence>
<comment type="subcellular location">
    <subcellularLocation>
        <location evidence="1">Cell membrane</location>
        <topology evidence="1">Multi-pass membrane protein</topology>
    </subcellularLocation>
</comment>
<feature type="transmembrane region" description="Helical" evidence="8">
    <location>
        <begin position="157"/>
        <end position="175"/>
    </location>
</feature>
<dbReference type="PROSITE" id="PS00216">
    <property type="entry name" value="SUGAR_TRANSPORT_1"/>
    <property type="match status" value="1"/>
</dbReference>
<dbReference type="InterPro" id="IPR003663">
    <property type="entry name" value="Sugar/inositol_transpt"/>
</dbReference>
<dbReference type="PRINTS" id="PR00171">
    <property type="entry name" value="SUGRTRNSPORT"/>
</dbReference>
<dbReference type="GO" id="GO:0005353">
    <property type="term" value="F:fructose transmembrane transporter activity"/>
    <property type="evidence" value="ECO:0007669"/>
    <property type="project" value="UniProtKB-ARBA"/>
</dbReference>
<evidence type="ECO:0000256" key="1">
    <source>
        <dbReference type="ARBA" id="ARBA00004651"/>
    </source>
</evidence>
<protein>
    <recommendedName>
        <fullName evidence="9">Major facilitator superfamily (MFS) profile domain-containing protein</fullName>
    </recommendedName>
</protein>
<dbReference type="NCBIfam" id="TIGR00879">
    <property type="entry name" value="SP"/>
    <property type="match status" value="1"/>
</dbReference>
<evidence type="ECO:0000256" key="8">
    <source>
        <dbReference type="SAM" id="Phobius"/>
    </source>
</evidence>
<evidence type="ECO:0000313" key="11">
    <source>
        <dbReference type="Proteomes" id="UP001497525"/>
    </source>
</evidence>
<dbReference type="GO" id="GO:1990539">
    <property type="term" value="P:fructose import across plasma membrane"/>
    <property type="evidence" value="ECO:0007669"/>
    <property type="project" value="UniProtKB-ARBA"/>
</dbReference>
<dbReference type="AlphaFoldDB" id="A0AAV2TN24"/>
<comment type="caution">
    <text evidence="10">The sequence shown here is derived from an EMBL/GenBank/DDBJ whole genome shotgun (WGS) entry which is preliminary data.</text>
</comment>
<organism evidence="10 11">
    <name type="scientific">Calicophoron daubneyi</name>
    <name type="common">Rumen fluke</name>
    <name type="synonym">Paramphistomum daubneyi</name>
    <dbReference type="NCBI Taxonomy" id="300641"/>
    <lineage>
        <taxon>Eukaryota</taxon>
        <taxon>Metazoa</taxon>
        <taxon>Spiralia</taxon>
        <taxon>Lophotrochozoa</taxon>
        <taxon>Platyhelminthes</taxon>
        <taxon>Trematoda</taxon>
        <taxon>Digenea</taxon>
        <taxon>Plagiorchiida</taxon>
        <taxon>Pronocephalata</taxon>
        <taxon>Paramphistomoidea</taxon>
        <taxon>Paramphistomidae</taxon>
        <taxon>Calicophoron</taxon>
    </lineage>
</organism>
<dbReference type="InterPro" id="IPR005829">
    <property type="entry name" value="Sugar_transporter_CS"/>
</dbReference>
<keyword evidence="3" id="KW-1003">Cell membrane</keyword>
<feature type="transmembrane region" description="Helical" evidence="8">
    <location>
        <begin position="308"/>
        <end position="331"/>
    </location>
</feature>
<dbReference type="Proteomes" id="UP001497525">
    <property type="component" value="Unassembled WGS sequence"/>
</dbReference>
<proteinExistence type="inferred from homology"/>
<feature type="transmembrane region" description="Helical" evidence="8">
    <location>
        <begin position="413"/>
        <end position="433"/>
    </location>
</feature>
<feature type="transmembrane region" description="Helical" evidence="8">
    <location>
        <begin position="99"/>
        <end position="117"/>
    </location>
</feature>
<keyword evidence="5 8" id="KW-1133">Transmembrane helix</keyword>
<dbReference type="GO" id="GO:0005886">
    <property type="term" value="C:plasma membrane"/>
    <property type="evidence" value="ECO:0007669"/>
    <property type="project" value="UniProtKB-SubCell"/>
</dbReference>
<gene>
    <name evidence="10" type="ORF">CDAUBV1_LOCUS12865</name>
</gene>
<dbReference type="PROSITE" id="PS00217">
    <property type="entry name" value="SUGAR_TRANSPORT_2"/>
    <property type="match status" value="1"/>
</dbReference>
<dbReference type="InterPro" id="IPR020846">
    <property type="entry name" value="MFS_dom"/>
</dbReference>
<evidence type="ECO:0000259" key="9">
    <source>
        <dbReference type="PROSITE" id="PS50850"/>
    </source>
</evidence>
<dbReference type="InterPro" id="IPR036259">
    <property type="entry name" value="MFS_trans_sf"/>
</dbReference>
<keyword evidence="6 8" id="KW-0472">Membrane</keyword>
<keyword evidence="2 7" id="KW-0813">Transport</keyword>
<feature type="transmembrane region" description="Helical" evidence="8">
    <location>
        <begin position="376"/>
        <end position="401"/>
    </location>
</feature>
<feature type="transmembrane region" description="Helical" evidence="8">
    <location>
        <begin position="187"/>
        <end position="208"/>
    </location>
</feature>
<dbReference type="Pfam" id="PF00083">
    <property type="entry name" value="Sugar_tr"/>
    <property type="match status" value="1"/>
</dbReference>
<evidence type="ECO:0000256" key="5">
    <source>
        <dbReference type="ARBA" id="ARBA00022989"/>
    </source>
</evidence>
<dbReference type="SUPFAM" id="SSF103473">
    <property type="entry name" value="MFS general substrate transporter"/>
    <property type="match status" value="1"/>
</dbReference>
<accession>A0AAV2TN24</accession>
<dbReference type="PANTHER" id="PTHR23503">
    <property type="entry name" value="SOLUTE CARRIER FAMILY 2"/>
    <property type="match status" value="1"/>
</dbReference>
<dbReference type="FunFam" id="1.20.1250.20:FF:001511">
    <property type="entry name" value="Solute carrier family 2, facilitated glucose transporter member 5"/>
    <property type="match status" value="1"/>
</dbReference>
<feature type="transmembrane region" description="Helical" evidence="8">
    <location>
        <begin position="12"/>
        <end position="29"/>
    </location>
</feature>
<dbReference type="InterPro" id="IPR045263">
    <property type="entry name" value="GLUT"/>
</dbReference>
<dbReference type="Gene3D" id="1.20.1250.20">
    <property type="entry name" value="MFS general substrate transporter like domains"/>
    <property type="match status" value="1"/>
</dbReference>
<feature type="domain" description="Major facilitator superfamily (MFS) profile" evidence="9">
    <location>
        <begin position="16"/>
        <end position="466"/>
    </location>
</feature>
<evidence type="ECO:0000313" key="10">
    <source>
        <dbReference type="EMBL" id="CAL5138261.1"/>
    </source>
</evidence>
<reference evidence="10" key="1">
    <citation type="submission" date="2024-06" db="EMBL/GenBank/DDBJ databases">
        <authorList>
            <person name="Liu X."/>
            <person name="Lenzi L."/>
            <person name="Haldenby T S."/>
            <person name="Uol C."/>
        </authorList>
    </citation>
    <scope>NUCLEOTIDE SEQUENCE</scope>
</reference>
<dbReference type="InterPro" id="IPR005828">
    <property type="entry name" value="MFS_sugar_transport-like"/>
</dbReference>
<feature type="transmembrane region" description="Helical" evidence="8">
    <location>
        <begin position="272"/>
        <end position="296"/>
    </location>
</feature>
<dbReference type="PROSITE" id="PS50850">
    <property type="entry name" value="MFS"/>
    <property type="match status" value="1"/>
</dbReference>
<name>A0AAV2TN24_CALDB</name>
<keyword evidence="4 8" id="KW-0812">Transmembrane</keyword>
<feature type="transmembrane region" description="Helical" evidence="8">
    <location>
        <begin position="338"/>
        <end position="356"/>
    </location>
</feature>
<dbReference type="EMBL" id="CAXLJL010000489">
    <property type="protein sequence ID" value="CAL5138261.1"/>
    <property type="molecule type" value="Genomic_DNA"/>
</dbReference>
<evidence type="ECO:0000256" key="3">
    <source>
        <dbReference type="ARBA" id="ARBA00022475"/>
    </source>
</evidence>